<dbReference type="Proteomes" id="UP000274082">
    <property type="component" value="Chromosome 31"/>
</dbReference>
<dbReference type="AlphaFoldDB" id="A0A3Q8ICU2"/>
<proteinExistence type="predicted"/>
<feature type="compositionally biased region" description="Low complexity" evidence="2">
    <location>
        <begin position="813"/>
        <end position="827"/>
    </location>
</feature>
<name>A0A3Q8ICU2_LEIDO</name>
<feature type="compositionally biased region" description="Polar residues" evidence="2">
    <location>
        <begin position="384"/>
        <end position="393"/>
    </location>
</feature>
<evidence type="ECO:0000313" key="3">
    <source>
        <dbReference type="EMBL" id="AYU81518.1"/>
    </source>
</evidence>
<dbReference type="VEuPathDB" id="TriTrypDB:LdBPK_313110.1"/>
<feature type="region of interest" description="Disordered" evidence="2">
    <location>
        <begin position="433"/>
        <end position="467"/>
    </location>
</feature>
<sequence length="936" mass="102154">MLAYRVHRIQTGVYIYPWANGEEATLSVSGDHQVTLHCAGDLISDPFPFDEVVFAPFHNTLYSCCVADGLRLQFGSAVQRRAPSFRDVPRRTTIVHGDPVSHVGETFYNVLLLAAEEVERIAGARHSQSAYECVFNVVRVYPWGEEDLLEAAGRAHRRGSASSSGTAAEQGISLWNKRTSVPLRTSAQRQLFKSTLKQLCCGPRSEGRDDTAACVQQVRLAVYAPARDSTAGDRVLCAEHLFSLVPSVCDVGASFGTTMEALCEMLVCRRQGNVLDNPLLPVLLPGVSVDCLTILTCISARGEHASRPCIDACCFGCSSERRRHPTAASSLAVPPAGASGNGTAKGTPARGLAPLLRQPVSRSAFFQRMTGDLLMSVAPSIRNASWQTSQPQKPSATTPRTPPSGPSRASNSDPFAQLDESVDRLLMLRRLRESPAGKPSLLGDGTTSTSPPSETRRTASALPATSGASALSMAVEPLVATPPGRAQNESCESSRGAEIRKLDSLKEASALIDGANMVANGRAASACRLDESASARALEIEAKVRKRCPDYYAKEATLSLHHEELQTPCAELVQRERKRHVLVDEGQYHTAELWRTARVFQSLEPSVESLRQREQELSAYLKMLDSYVAYVNATCRLYTDQVDAKMLLMDGVKRYLTRRISIAAWVERAGILRQRCEHYDRRVDALQRQEAALSHQMHSMELEATALRTEVQRLEELRDTTERDIAEDKRAAAARQVKALGEYEESLVSVRRVQGERDAVAREVADLAARRAEAAEDVACRETERDAVRAEVHALEAELAGLQATLDAAREAGAAEATASSGAHGAENAASKQLSGDEGALSDSSLAAAKGVIEDELHKVIEELAVATEELVEVEDVIIEEVDRAVMVLRRCDGEMTLRFDRLMDRCASFIDVESRLARRSASMFSESSSQRHTRM</sequence>
<feature type="coiled-coil region" evidence="1">
    <location>
        <begin position="785"/>
        <end position="812"/>
    </location>
</feature>
<accession>A0A3Q8ICU2</accession>
<evidence type="ECO:0000256" key="2">
    <source>
        <dbReference type="SAM" id="MobiDB-lite"/>
    </source>
</evidence>
<dbReference type="OrthoDB" id="266774at2759"/>
<protein>
    <submittedName>
        <fullName evidence="3">Uncharacterized protein</fullName>
    </submittedName>
</protein>
<feature type="coiled-coil region" evidence="1">
    <location>
        <begin position="669"/>
        <end position="731"/>
    </location>
</feature>
<reference evidence="3 4" key="1">
    <citation type="journal article" date="2018" name="Sci. Rep.">
        <title>A complete Leishmania donovani reference genome identifies novel genetic variations associated with virulence.</title>
        <authorList>
            <person name="Lypaczewski P."/>
            <person name="Hoshizaki J."/>
            <person name="Zhang W.-W."/>
            <person name="McCall L.-I."/>
            <person name="Torcivia-Rodriguez J."/>
            <person name="Simonyan V."/>
            <person name="Kaur A."/>
            <person name="Dewar K."/>
            <person name="Matlashewski G."/>
        </authorList>
    </citation>
    <scope>NUCLEOTIDE SEQUENCE [LARGE SCALE GENOMIC DNA]</scope>
    <source>
        <strain evidence="3 4">LdCL</strain>
    </source>
</reference>
<keyword evidence="4" id="KW-1185">Reference proteome</keyword>
<evidence type="ECO:0000256" key="1">
    <source>
        <dbReference type="SAM" id="Coils"/>
    </source>
</evidence>
<feature type="region of interest" description="Disordered" evidence="2">
    <location>
        <begin position="328"/>
        <end position="350"/>
    </location>
</feature>
<dbReference type="VEuPathDB" id="TriTrypDB:LdCL_310039400"/>
<organism evidence="3 4">
    <name type="scientific">Leishmania donovani</name>
    <dbReference type="NCBI Taxonomy" id="5661"/>
    <lineage>
        <taxon>Eukaryota</taxon>
        <taxon>Discoba</taxon>
        <taxon>Euglenozoa</taxon>
        <taxon>Kinetoplastea</taxon>
        <taxon>Metakinetoplastina</taxon>
        <taxon>Trypanosomatida</taxon>
        <taxon>Trypanosomatidae</taxon>
        <taxon>Leishmaniinae</taxon>
        <taxon>Leishmania</taxon>
    </lineage>
</organism>
<dbReference type="EMBL" id="CP029530">
    <property type="protein sequence ID" value="AYU81518.1"/>
    <property type="molecule type" value="Genomic_DNA"/>
</dbReference>
<evidence type="ECO:0000313" key="4">
    <source>
        <dbReference type="Proteomes" id="UP000274082"/>
    </source>
</evidence>
<feature type="region of interest" description="Disordered" evidence="2">
    <location>
        <begin position="384"/>
        <end position="416"/>
    </location>
</feature>
<dbReference type="Gene3D" id="1.10.287.1490">
    <property type="match status" value="1"/>
</dbReference>
<dbReference type="VEuPathDB" id="TriTrypDB:LDHU3_31.5320"/>
<feature type="region of interest" description="Disordered" evidence="2">
    <location>
        <begin position="813"/>
        <end position="837"/>
    </location>
</feature>
<keyword evidence="1" id="KW-0175">Coiled coil</keyword>
<gene>
    <name evidence="3" type="ORF">LdCL_310039400</name>
</gene>